<accession>A0ABN2EUF6</accession>
<name>A0ABN2EUF6_9ACTN</name>
<proteinExistence type="predicted"/>
<evidence type="ECO:0000256" key="1">
    <source>
        <dbReference type="SAM" id="MobiDB-lite"/>
    </source>
</evidence>
<evidence type="ECO:0000313" key="2">
    <source>
        <dbReference type="EMBL" id="GAA1614600.1"/>
    </source>
</evidence>
<gene>
    <name evidence="2" type="ORF">GCM10009733_008520</name>
</gene>
<dbReference type="EMBL" id="BAAAMU010000003">
    <property type="protein sequence ID" value="GAA1614600.1"/>
    <property type="molecule type" value="Genomic_DNA"/>
</dbReference>
<keyword evidence="3" id="KW-1185">Reference proteome</keyword>
<sequence>MAAVIDPLVYGDPAARVRDDELPADDELSIPCQPGCGAAEGEPCRQPCPPPTRSCEDA</sequence>
<comment type="caution">
    <text evidence="2">The sequence shown here is derived from an EMBL/GenBank/DDBJ whole genome shotgun (WGS) entry which is preliminary data.</text>
</comment>
<feature type="region of interest" description="Disordered" evidence="1">
    <location>
        <begin position="36"/>
        <end position="58"/>
    </location>
</feature>
<organism evidence="2 3">
    <name type="scientific">Nonomuraea maheshkhaliensis</name>
    <dbReference type="NCBI Taxonomy" id="419590"/>
    <lineage>
        <taxon>Bacteria</taxon>
        <taxon>Bacillati</taxon>
        <taxon>Actinomycetota</taxon>
        <taxon>Actinomycetes</taxon>
        <taxon>Streptosporangiales</taxon>
        <taxon>Streptosporangiaceae</taxon>
        <taxon>Nonomuraea</taxon>
    </lineage>
</organism>
<reference evidence="2 3" key="1">
    <citation type="journal article" date="2019" name="Int. J. Syst. Evol. Microbiol.">
        <title>The Global Catalogue of Microorganisms (GCM) 10K type strain sequencing project: providing services to taxonomists for standard genome sequencing and annotation.</title>
        <authorList>
            <consortium name="The Broad Institute Genomics Platform"/>
            <consortium name="The Broad Institute Genome Sequencing Center for Infectious Disease"/>
            <person name="Wu L."/>
            <person name="Ma J."/>
        </authorList>
    </citation>
    <scope>NUCLEOTIDE SEQUENCE [LARGE SCALE GENOMIC DNA]</scope>
    <source>
        <strain evidence="2 3">JCM 13929</strain>
    </source>
</reference>
<protein>
    <submittedName>
        <fullName evidence="2">Uncharacterized protein</fullName>
    </submittedName>
</protein>
<evidence type="ECO:0000313" key="3">
    <source>
        <dbReference type="Proteomes" id="UP001500064"/>
    </source>
</evidence>
<dbReference type="Proteomes" id="UP001500064">
    <property type="component" value="Unassembled WGS sequence"/>
</dbReference>